<dbReference type="Proteomes" id="UP000193144">
    <property type="component" value="Unassembled WGS sequence"/>
</dbReference>
<evidence type="ECO:0000313" key="4">
    <source>
        <dbReference type="Proteomes" id="UP000193144"/>
    </source>
</evidence>
<feature type="region of interest" description="Disordered" evidence="1">
    <location>
        <begin position="1"/>
        <end position="21"/>
    </location>
</feature>
<dbReference type="PANTHER" id="PTHR37576:SF2">
    <property type="entry name" value="DEFECT AT LOW TEMPERATURE PROTEIN 1"/>
    <property type="match status" value="1"/>
</dbReference>
<reference evidence="3 4" key="1">
    <citation type="submission" date="2016-07" db="EMBL/GenBank/DDBJ databases">
        <title>Pervasive Adenine N6-methylation of Active Genes in Fungi.</title>
        <authorList>
            <consortium name="DOE Joint Genome Institute"/>
            <person name="Mondo S.J."/>
            <person name="Dannebaum R.O."/>
            <person name="Kuo R.C."/>
            <person name="Labutti K."/>
            <person name="Haridas S."/>
            <person name="Kuo A."/>
            <person name="Salamov A."/>
            <person name="Ahrendt S.R."/>
            <person name="Lipzen A."/>
            <person name="Sullivan W."/>
            <person name="Andreopoulos W.B."/>
            <person name="Clum A."/>
            <person name="Lindquist E."/>
            <person name="Daum C."/>
            <person name="Ramamoorthy G.K."/>
            <person name="Gryganskyi A."/>
            <person name="Culley D."/>
            <person name="Magnuson J.K."/>
            <person name="James T.Y."/>
            <person name="O'Malley M.A."/>
            <person name="Stajich J.E."/>
            <person name="Spatafora J.W."/>
            <person name="Visel A."/>
            <person name="Grigoriev I.V."/>
        </authorList>
    </citation>
    <scope>NUCLEOTIDE SEQUENCE [LARGE SCALE GENOMIC DNA]</scope>
    <source>
        <strain evidence="3 4">CBS 115471</strain>
    </source>
</reference>
<feature type="region of interest" description="Disordered" evidence="1">
    <location>
        <begin position="547"/>
        <end position="648"/>
    </location>
</feature>
<dbReference type="AlphaFoldDB" id="A0A1Y1ZZK3"/>
<dbReference type="InterPro" id="IPR021514">
    <property type="entry name" value="DUF3176"/>
</dbReference>
<gene>
    <name evidence="3" type="ORF">BCR34DRAFT_598219</name>
</gene>
<evidence type="ECO:0000313" key="3">
    <source>
        <dbReference type="EMBL" id="ORY15701.1"/>
    </source>
</evidence>
<evidence type="ECO:0000256" key="2">
    <source>
        <dbReference type="SAM" id="Phobius"/>
    </source>
</evidence>
<feature type="compositionally biased region" description="Low complexity" evidence="1">
    <location>
        <begin position="559"/>
        <end position="568"/>
    </location>
</feature>
<proteinExistence type="predicted"/>
<feature type="compositionally biased region" description="Polar residues" evidence="1">
    <location>
        <begin position="735"/>
        <end position="745"/>
    </location>
</feature>
<keyword evidence="2" id="KW-0472">Membrane</keyword>
<dbReference type="PANTHER" id="PTHR37576">
    <property type="entry name" value="DEFECT AT LOW TEMPERATURE PROTEIN 1"/>
    <property type="match status" value="1"/>
</dbReference>
<protein>
    <submittedName>
        <fullName evidence="3">Uncharacterized protein</fullName>
    </submittedName>
</protein>
<name>A0A1Y1ZZK3_9PLEO</name>
<feature type="compositionally biased region" description="Gly residues" evidence="1">
    <location>
        <begin position="708"/>
        <end position="727"/>
    </location>
</feature>
<feature type="transmembrane region" description="Helical" evidence="2">
    <location>
        <begin position="30"/>
        <end position="52"/>
    </location>
</feature>
<evidence type="ECO:0000256" key="1">
    <source>
        <dbReference type="SAM" id="MobiDB-lite"/>
    </source>
</evidence>
<feature type="compositionally biased region" description="Low complexity" evidence="1">
    <location>
        <begin position="638"/>
        <end position="648"/>
    </location>
</feature>
<keyword evidence="4" id="KW-1185">Reference proteome</keyword>
<feature type="region of interest" description="Disordered" evidence="1">
    <location>
        <begin position="671"/>
        <end position="745"/>
    </location>
</feature>
<accession>A0A1Y1ZZK3</accession>
<keyword evidence="2" id="KW-1133">Transmembrane helix</keyword>
<keyword evidence="2" id="KW-0812">Transmembrane</keyword>
<dbReference type="Pfam" id="PF11374">
    <property type="entry name" value="DUF3176"/>
    <property type="match status" value="1"/>
</dbReference>
<feature type="transmembrane region" description="Helical" evidence="2">
    <location>
        <begin position="72"/>
        <end position="93"/>
    </location>
</feature>
<dbReference type="STRING" id="1231657.A0A1Y1ZZK3"/>
<dbReference type="OrthoDB" id="5357734at2759"/>
<feature type="transmembrane region" description="Helical" evidence="2">
    <location>
        <begin position="454"/>
        <end position="479"/>
    </location>
</feature>
<comment type="caution">
    <text evidence="3">The sequence shown here is derived from an EMBL/GenBank/DDBJ whole genome shotgun (WGS) entry which is preliminary data.</text>
</comment>
<organism evidence="3 4">
    <name type="scientific">Clohesyomyces aquaticus</name>
    <dbReference type="NCBI Taxonomy" id="1231657"/>
    <lineage>
        <taxon>Eukaryota</taxon>
        <taxon>Fungi</taxon>
        <taxon>Dikarya</taxon>
        <taxon>Ascomycota</taxon>
        <taxon>Pezizomycotina</taxon>
        <taxon>Dothideomycetes</taxon>
        <taxon>Pleosporomycetidae</taxon>
        <taxon>Pleosporales</taxon>
        <taxon>Lindgomycetaceae</taxon>
        <taxon>Clohesyomyces</taxon>
    </lineage>
</organism>
<dbReference type="EMBL" id="MCFA01000023">
    <property type="protein sequence ID" value="ORY15701.1"/>
    <property type="molecule type" value="Genomic_DNA"/>
</dbReference>
<sequence length="745" mass="80289">MADNPSRSLLADSKTRGLPTGKRNTRKLPLLVATFTALSLACTFGTILTLVISNDDEVTRWKIRVSVYVGFFQGLYNILLGGLLSLGVAITWWRTIQHGTTLKRLHYIQASASPKDFWAGMKAGSAARKVALVAMLIFIVKLSNNPIAQRATKTRSQMVPKERGMIMHIANRIEDGWYGHQGTFEKIPVLQTTLLNTSIPTENQKNASCPDTGICEALVAAAGYNYGCTSTSEKLNLLDSKNENSSIFEMNIEMNWDFGEPIFYSTTKYISSIDGACVGTLTTDTCNLIPATIWYPITIRNDSITVDFRTLLSSQRAVVSNYTSEADKNKNRTDPTTQLGPLTGLLAAWENILRAEALLGKKGAYFPNTDPGLSTQWPDVFHAGSVSTETTIPEFAQQNCPLLWNSPRDYLLQTFLDFSFRSAYIAASDTSDSSTLQEYTAVFRETQLWYSTDYGWLAATTLVMVIGMAAAMVLIWGWWELDRYVSMSPLETGRAFGATILLSAGQEKESKGIIDEIGNERVAHDGEELVWNGTVYASGRWEGGAVPTLRGRMGDRVSGESGEGSLRGSPRELEGESPSRLSVRNVRGHRRGMSSVSNGGSGGSNTSFEHSLGASTRKWFGGPEGGGTVKQFRQRSGSGSASAMPLLPLSLTPGGGGGGGMMGPAPGGIMSMKAYNNEPPRPRSYGSESPQLPPIAPSGSLKITPMSLGGGGRRGSVGEGSGSGGSSGKRPLSSITERNSMSPKD</sequence>